<gene>
    <name evidence="1" type="ORF">IPN02_09165</name>
</gene>
<dbReference type="Proteomes" id="UP000727993">
    <property type="component" value="Unassembled WGS sequence"/>
</dbReference>
<evidence type="ECO:0000313" key="2">
    <source>
        <dbReference type="Proteomes" id="UP000727993"/>
    </source>
</evidence>
<reference evidence="1 2" key="1">
    <citation type="submission" date="2020-10" db="EMBL/GenBank/DDBJ databases">
        <title>Connecting structure to function with the recovery of over 1000 high-quality activated sludge metagenome-assembled genomes encoding full-length rRNA genes using long-read sequencing.</title>
        <authorList>
            <person name="Singleton C.M."/>
            <person name="Petriglieri F."/>
            <person name="Kristensen J.M."/>
            <person name="Kirkegaard R.H."/>
            <person name="Michaelsen T.Y."/>
            <person name="Andersen M.H."/>
            <person name="Karst S.M."/>
            <person name="Dueholm M.S."/>
            <person name="Nielsen P.H."/>
            <person name="Albertsen M."/>
        </authorList>
    </citation>
    <scope>NUCLEOTIDE SEQUENCE [LARGE SCALE GENOMIC DNA]</scope>
    <source>
        <strain evidence="1">Lyne_18-Q3-R50-59_MAXAC.006</strain>
    </source>
</reference>
<sequence>MLLALTVPMVVIAEATLVSARQASGNALGQENLRAVDGAMSDVISEIRLGPGAARAGGGCQGDPLASTANFDREQSRPSQGDFAIQVRCSTQKMNDAGRVLDLEAYVGSTKLGESRVRYVDMLGANPEPGFEMLVCDWQLGKDIEPLAECPNVSAGP</sequence>
<protein>
    <submittedName>
        <fullName evidence="1">Uncharacterized protein</fullName>
    </submittedName>
</protein>
<dbReference type="AlphaFoldDB" id="A0A936NDE6"/>
<accession>A0A936NDE6</accession>
<evidence type="ECO:0000313" key="1">
    <source>
        <dbReference type="EMBL" id="MBK9296991.1"/>
    </source>
</evidence>
<proteinExistence type="predicted"/>
<comment type="caution">
    <text evidence="1">The sequence shown here is derived from an EMBL/GenBank/DDBJ whole genome shotgun (WGS) entry which is preliminary data.</text>
</comment>
<organism evidence="1 2">
    <name type="scientific">Candidatus Neomicrothrix subdominans</name>
    <dbReference type="NCBI Taxonomy" id="2954438"/>
    <lineage>
        <taxon>Bacteria</taxon>
        <taxon>Bacillati</taxon>
        <taxon>Actinomycetota</taxon>
        <taxon>Acidimicrobiia</taxon>
        <taxon>Acidimicrobiales</taxon>
        <taxon>Microthrixaceae</taxon>
        <taxon>Candidatus Neomicrothrix</taxon>
    </lineage>
</organism>
<name>A0A936NDE6_9ACTN</name>
<dbReference type="EMBL" id="JADJZA010000006">
    <property type="protein sequence ID" value="MBK9296991.1"/>
    <property type="molecule type" value="Genomic_DNA"/>
</dbReference>